<dbReference type="SUPFAM" id="SSF53383">
    <property type="entry name" value="PLP-dependent transferases"/>
    <property type="match status" value="1"/>
</dbReference>
<dbReference type="RefSeq" id="WP_183339623.1">
    <property type="nucleotide sequence ID" value="NZ_JACHNU010000001.1"/>
</dbReference>
<organism evidence="5 6">
    <name type="scientific">Conexibacter arvalis</name>
    <dbReference type="NCBI Taxonomy" id="912552"/>
    <lineage>
        <taxon>Bacteria</taxon>
        <taxon>Bacillati</taxon>
        <taxon>Actinomycetota</taxon>
        <taxon>Thermoleophilia</taxon>
        <taxon>Solirubrobacterales</taxon>
        <taxon>Conexibacteraceae</taxon>
        <taxon>Conexibacter</taxon>
    </lineage>
</organism>
<evidence type="ECO:0000313" key="6">
    <source>
        <dbReference type="Proteomes" id="UP000585272"/>
    </source>
</evidence>
<comment type="cofactor">
    <cofactor evidence="1">
        <name>pyridoxal 5'-phosphate</name>
        <dbReference type="ChEBI" id="CHEBI:597326"/>
    </cofactor>
</comment>
<evidence type="ECO:0000256" key="2">
    <source>
        <dbReference type="ARBA" id="ARBA00006966"/>
    </source>
</evidence>
<feature type="domain" description="Aromatic amino acid beta-eliminating lyase/threonine aldolase" evidence="4">
    <location>
        <begin position="4"/>
        <end position="292"/>
    </location>
</feature>
<accession>A0A840I963</accession>
<dbReference type="PANTHER" id="PTHR48097:SF5">
    <property type="entry name" value="LOW SPECIFICITY L-THREONINE ALDOLASE"/>
    <property type="match status" value="1"/>
</dbReference>
<reference evidence="5 6" key="1">
    <citation type="submission" date="2020-08" db="EMBL/GenBank/DDBJ databases">
        <title>Genomic Encyclopedia of Archaeal and Bacterial Type Strains, Phase II (KMG-II): from individual species to whole genera.</title>
        <authorList>
            <person name="Goeker M."/>
        </authorList>
    </citation>
    <scope>NUCLEOTIDE SEQUENCE [LARGE SCALE GENOMIC DNA]</scope>
    <source>
        <strain evidence="5 6">DSM 23288</strain>
    </source>
</reference>
<evidence type="ECO:0000256" key="1">
    <source>
        <dbReference type="ARBA" id="ARBA00001933"/>
    </source>
</evidence>
<dbReference type="EC" id="4.1.2.5" evidence="5"/>
<dbReference type="EMBL" id="JACHNU010000001">
    <property type="protein sequence ID" value="MBB4661447.1"/>
    <property type="molecule type" value="Genomic_DNA"/>
</dbReference>
<dbReference type="InterPro" id="IPR001597">
    <property type="entry name" value="ArAA_b-elim_lyase/Thr_aldolase"/>
</dbReference>
<gene>
    <name evidence="5" type="ORF">BDZ31_001020</name>
</gene>
<dbReference type="Proteomes" id="UP000585272">
    <property type="component" value="Unassembled WGS sequence"/>
</dbReference>
<keyword evidence="5" id="KW-0456">Lyase</keyword>
<evidence type="ECO:0000259" key="4">
    <source>
        <dbReference type="Pfam" id="PF01212"/>
    </source>
</evidence>
<dbReference type="Pfam" id="PF01212">
    <property type="entry name" value="Beta_elim_lyase"/>
    <property type="match status" value="1"/>
</dbReference>
<dbReference type="AlphaFoldDB" id="A0A840I963"/>
<dbReference type="Gene3D" id="3.40.640.10">
    <property type="entry name" value="Type I PLP-dependent aspartate aminotransferase-like (Major domain)"/>
    <property type="match status" value="1"/>
</dbReference>
<keyword evidence="3" id="KW-0663">Pyridoxal phosphate</keyword>
<protein>
    <submittedName>
        <fullName evidence="5">Threonine aldolase</fullName>
        <ecNumber evidence="5">4.1.2.5</ecNumber>
    </submittedName>
</protein>
<sequence>MTTFASDNYAPAHPAVIDAIAAANDGHAGAYGADPWTARAEQLLRAQLGDDARVFPVFNGTGANVLSLRAACTPWGAAICTTVAHLTRDEGGAPERVGGIKLLTAPTADGKLSPADVERLCARLGDEHQAQAQVVSIANATELGTVYTPEETRALADAAHARGLALHVDGARICQAAASLGVTLRALTADAGVDLLSFGATKAGALGAEAVVVLGGGAHVRNADGLPYLRKQSLQLASKGRFLAAQLVALLEDGLWERLAAHANAMARRLADGVRDAPGLELAQAVESNAVFARLPAEAIVELQRDWRFYVWDAAAGEVRWMCSWDTDPDDVDRFAAAVRDVLAAHAAA</sequence>
<evidence type="ECO:0000313" key="5">
    <source>
        <dbReference type="EMBL" id="MBB4661447.1"/>
    </source>
</evidence>
<dbReference type="GO" id="GO:0006520">
    <property type="term" value="P:amino acid metabolic process"/>
    <property type="evidence" value="ECO:0007669"/>
    <property type="project" value="InterPro"/>
</dbReference>
<dbReference type="GO" id="GO:0004793">
    <property type="term" value="F:threonine aldolase activity"/>
    <property type="evidence" value="ECO:0007669"/>
    <property type="project" value="UniProtKB-EC"/>
</dbReference>
<dbReference type="InterPro" id="IPR015422">
    <property type="entry name" value="PyrdxlP-dep_Trfase_small"/>
</dbReference>
<name>A0A840I963_9ACTN</name>
<dbReference type="PANTHER" id="PTHR48097">
    <property type="entry name" value="L-THREONINE ALDOLASE-RELATED"/>
    <property type="match status" value="1"/>
</dbReference>
<keyword evidence="6" id="KW-1185">Reference proteome</keyword>
<proteinExistence type="inferred from homology"/>
<dbReference type="InterPro" id="IPR015424">
    <property type="entry name" value="PyrdxlP-dep_Trfase"/>
</dbReference>
<dbReference type="InterPro" id="IPR015421">
    <property type="entry name" value="PyrdxlP-dep_Trfase_major"/>
</dbReference>
<evidence type="ECO:0000256" key="3">
    <source>
        <dbReference type="ARBA" id="ARBA00022898"/>
    </source>
</evidence>
<dbReference type="Gene3D" id="3.90.1150.10">
    <property type="entry name" value="Aspartate Aminotransferase, domain 1"/>
    <property type="match status" value="1"/>
</dbReference>
<comment type="similarity">
    <text evidence="2">Belongs to the threonine aldolase family.</text>
</comment>
<comment type="caution">
    <text evidence="5">The sequence shown here is derived from an EMBL/GenBank/DDBJ whole genome shotgun (WGS) entry which is preliminary data.</text>
</comment>